<evidence type="ECO:0000256" key="3">
    <source>
        <dbReference type="PROSITE-ProRule" id="PRU00023"/>
    </source>
</evidence>
<dbReference type="Pfam" id="PF00023">
    <property type="entry name" value="Ank"/>
    <property type="match status" value="1"/>
</dbReference>
<dbReference type="Gene3D" id="1.25.40.20">
    <property type="entry name" value="Ankyrin repeat-containing domain"/>
    <property type="match status" value="1"/>
</dbReference>
<sequence length="186" mass="20605">MTCQKKKKRKSFLSFQIKIKVYFNESTACRQVIRLNVENHGEEINYPLHEAARRGNQSFLQECLKQGVSATGLDQMGNTPLYWASHGGHLDCVTQLLAQSNTMINAQNKIGDTALHVAAARGHFEVVERLLQHGADSWVQNKDQQTALELAMSSAVVNAIQLNRSASFSNTTSVTYSAADYADDSD</sequence>
<feature type="repeat" description="ANK" evidence="3">
    <location>
        <begin position="76"/>
        <end position="109"/>
    </location>
</feature>
<dbReference type="InterPro" id="IPR002110">
    <property type="entry name" value="Ankyrin_rpt"/>
</dbReference>
<keyword evidence="1" id="KW-0677">Repeat</keyword>
<dbReference type="InterPro" id="IPR051637">
    <property type="entry name" value="Ank_repeat_dom-contain_49"/>
</dbReference>
<evidence type="ECO:0000313" key="5">
    <source>
        <dbReference type="Proteomes" id="UP001159363"/>
    </source>
</evidence>
<dbReference type="Proteomes" id="UP001159363">
    <property type="component" value="Chromosome 3"/>
</dbReference>
<evidence type="ECO:0000256" key="2">
    <source>
        <dbReference type="ARBA" id="ARBA00023043"/>
    </source>
</evidence>
<keyword evidence="2 3" id="KW-0040">ANK repeat</keyword>
<organism evidence="4 5">
    <name type="scientific">Dryococelus australis</name>
    <dbReference type="NCBI Taxonomy" id="614101"/>
    <lineage>
        <taxon>Eukaryota</taxon>
        <taxon>Metazoa</taxon>
        <taxon>Ecdysozoa</taxon>
        <taxon>Arthropoda</taxon>
        <taxon>Hexapoda</taxon>
        <taxon>Insecta</taxon>
        <taxon>Pterygota</taxon>
        <taxon>Neoptera</taxon>
        <taxon>Polyneoptera</taxon>
        <taxon>Phasmatodea</taxon>
        <taxon>Verophasmatodea</taxon>
        <taxon>Anareolatae</taxon>
        <taxon>Phasmatidae</taxon>
        <taxon>Eurycanthinae</taxon>
        <taxon>Dryococelus</taxon>
    </lineage>
</organism>
<dbReference type="PROSITE" id="PS50297">
    <property type="entry name" value="ANK_REP_REGION"/>
    <property type="match status" value="2"/>
</dbReference>
<feature type="repeat" description="ANK" evidence="3">
    <location>
        <begin position="110"/>
        <end position="142"/>
    </location>
</feature>
<gene>
    <name evidence="4" type="ORF">PR048_009606</name>
</gene>
<evidence type="ECO:0008006" key="6">
    <source>
        <dbReference type="Google" id="ProtNLM"/>
    </source>
</evidence>
<reference evidence="4 5" key="1">
    <citation type="submission" date="2023-02" db="EMBL/GenBank/DDBJ databases">
        <title>LHISI_Scaffold_Assembly.</title>
        <authorList>
            <person name="Stuart O.P."/>
            <person name="Cleave R."/>
            <person name="Magrath M.J.L."/>
            <person name="Mikheyev A.S."/>
        </authorList>
    </citation>
    <scope>NUCLEOTIDE SEQUENCE [LARGE SCALE GENOMIC DNA]</scope>
    <source>
        <strain evidence="4">Daus_M_001</strain>
        <tissue evidence="4">Leg muscle</tissue>
    </source>
</reference>
<name>A0ABQ9I0E6_9NEOP</name>
<dbReference type="EMBL" id="JARBHB010000003">
    <property type="protein sequence ID" value="KAJ8890099.1"/>
    <property type="molecule type" value="Genomic_DNA"/>
</dbReference>
<keyword evidence="5" id="KW-1185">Reference proteome</keyword>
<dbReference type="SMART" id="SM00248">
    <property type="entry name" value="ANK"/>
    <property type="match status" value="3"/>
</dbReference>
<dbReference type="PANTHER" id="PTHR24180">
    <property type="entry name" value="CYCLIN-DEPENDENT KINASE INHIBITOR 2C-RELATED"/>
    <property type="match status" value="1"/>
</dbReference>
<dbReference type="InterPro" id="IPR036770">
    <property type="entry name" value="Ankyrin_rpt-contain_sf"/>
</dbReference>
<dbReference type="PRINTS" id="PR01415">
    <property type="entry name" value="ANKYRIN"/>
</dbReference>
<accession>A0ABQ9I0E6</accession>
<comment type="caution">
    <text evidence="4">The sequence shown here is derived from an EMBL/GenBank/DDBJ whole genome shotgun (WGS) entry which is preliminary data.</text>
</comment>
<dbReference type="SUPFAM" id="SSF48403">
    <property type="entry name" value="Ankyrin repeat"/>
    <property type="match status" value="1"/>
</dbReference>
<protein>
    <recommendedName>
        <fullName evidence="6">ANK_REP_REGION domain-containing protein</fullName>
    </recommendedName>
</protein>
<proteinExistence type="predicted"/>
<dbReference type="PROSITE" id="PS50088">
    <property type="entry name" value="ANK_REPEAT"/>
    <property type="match status" value="2"/>
</dbReference>
<dbReference type="Pfam" id="PF12796">
    <property type="entry name" value="Ank_2"/>
    <property type="match status" value="1"/>
</dbReference>
<evidence type="ECO:0000313" key="4">
    <source>
        <dbReference type="EMBL" id="KAJ8890099.1"/>
    </source>
</evidence>
<dbReference type="PANTHER" id="PTHR24180:SF45">
    <property type="entry name" value="POLY [ADP-RIBOSE] POLYMERASE TANKYRASE"/>
    <property type="match status" value="1"/>
</dbReference>
<evidence type="ECO:0000256" key="1">
    <source>
        <dbReference type="ARBA" id="ARBA00022737"/>
    </source>
</evidence>